<proteinExistence type="predicted"/>
<reference evidence="1" key="1">
    <citation type="submission" date="2015-06" db="UniProtKB">
        <authorList>
            <consortium name="EnsemblPlants"/>
        </authorList>
    </citation>
    <scope>IDENTIFICATION</scope>
</reference>
<name>M8BET4_AEGTA</name>
<organism evidence="1">
    <name type="scientific">Aegilops tauschii</name>
    <name type="common">Tausch's goatgrass</name>
    <name type="synonym">Aegilops squarrosa</name>
    <dbReference type="NCBI Taxonomy" id="37682"/>
    <lineage>
        <taxon>Eukaryota</taxon>
        <taxon>Viridiplantae</taxon>
        <taxon>Streptophyta</taxon>
        <taxon>Embryophyta</taxon>
        <taxon>Tracheophyta</taxon>
        <taxon>Spermatophyta</taxon>
        <taxon>Magnoliopsida</taxon>
        <taxon>Liliopsida</taxon>
        <taxon>Poales</taxon>
        <taxon>Poaceae</taxon>
        <taxon>BOP clade</taxon>
        <taxon>Pooideae</taxon>
        <taxon>Triticodae</taxon>
        <taxon>Triticeae</taxon>
        <taxon>Triticinae</taxon>
        <taxon>Aegilops</taxon>
    </lineage>
</organism>
<dbReference type="PANTHER" id="PTHR45290:SF1">
    <property type="entry name" value="OS03G0300300 PROTEIN"/>
    <property type="match status" value="1"/>
</dbReference>
<sequence length="168" mass="17460">MAPALAPIVDLPTSFSPSSDFLALSSGDGRIKVRNQTPPIHAGAAGVAASSVNPKTEFADIPAVEVGALPETKRGHLALDYTCMKWVQLSTKGCDSSSILETWAECVTVYTAGADGMVCKIDVSDGSVAGKFKSSSKAISALAVSSDIDHLLSMLSCWRPHVVGHVMA</sequence>
<dbReference type="SUPFAM" id="SSF50978">
    <property type="entry name" value="WD40 repeat-like"/>
    <property type="match status" value="1"/>
</dbReference>
<dbReference type="PANTHER" id="PTHR45290">
    <property type="entry name" value="OS03G0300300 PROTEIN"/>
    <property type="match status" value="1"/>
</dbReference>
<accession>M8BET4</accession>
<protein>
    <submittedName>
        <fullName evidence="1">Uncharacterized protein</fullName>
    </submittedName>
</protein>
<dbReference type="EnsemblPlants" id="EMT05233">
    <property type="protein sequence ID" value="EMT05233"/>
    <property type="gene ID" value="F775_24291"/>
</dbReference>
<dbReference type="InterPro" id="IPR015943">
    <property type="entry name" value="WD40/YVTN_repeat-like_dom_sf"/>
</dbReference>
<dbReference type="InterPro" id="IPR036322">
    <property type="entry name" value="WD40_repeat_dom_sf"/>
</dbReference>
<dbReference type="Gene3D" id="2.130.10.10">
    <property type="entry name" value="YVTN repeat-like/Quinoprotein amine dehydrogenase"/>
    <property type="match status" value="1"/>
</dbReference>
<dbReference type="ExpressionAtlas" id="M8BET4">
    <property type="expression patterns" value="baseline"/>
</dbReference>
<evidence type="ECO:0000313" key="1">
    <source>
        <dbReference type="EnsemblPlants" id="EMT05233"/>
    </source>
</evidence>
<dbReference type="AlphaFoldDB" id="M8BET4"/>